<dbReference type="Gene3D" id="1.20.120.450">
    <property type="entry name" value="dinb family like domain"/>
    <property type="match status" value="1"/>
</dbReference>
<organism evidence="2 3">
    <name type="scientific">Labilithrix luteola</name>
    <dbReference type="NCBI Taxonomy" id="1391654"/>
    <lineage>
        <taxon>Bacteria</taxon>
        <taxon>Pseudomonadati</taxon>
        <taxon>Myxococcota</taxon>
        <taxon>Polyangia</taxon>
        <taxon>Polyangiales</taxon>
        <taxon>Labilitrichaceae</taxon>
        <taxon>Labilithrix</taxon>
    </lineage>
</organism>
<reference evidence="2 3" key="1">
    <citation type="submission" date="2015-08" db="EMBL/GenBank/DDBJ databases">
        <authorList>
            <person name="Babu N.S."/>
            <person name="Beckwith C.J."/>
            <person name="Beseler K.G."/>
            <person name="Brison A."/>
            <person name="Carone J.V."/>
            <person name="Caskin T.P."/>
            <person name="Diamond M."/>
            <person name="Durham M.E."/>
            <person name="Foxe J.M."/>
            <person name="Go M."/>
            <person name="Henderson B.A."/>
            <person name="Jones I.B."/>
            <person name="McGettigan J.A."/>
            <person name="Micheletti S.J."/>
            <person name="Nasrallah M.E."/>
            <person name="Ortiz D."/>
            <person name="Piller C.R."/>
            <person name="Privatt S.R."/>
            <person name="Schneider S.L."/>
            <person name="Sharp S."/>
            <person name="Smith T.C."/>
            <person name="Stanton J.D."/>
            <person name="Ullery H.E."/>
            <person name="Wilson R.J."/>
            <person name="Serrano M.G."/>
            <person name="Buck G."/>
            <person name="Lee V."/>
            <person name="Wang Y."/>
            <person name="Carvalho R."/>
            <person name="Voegtly L."/>
            <person name="Shi R."/>
            <person name="Duckworth R."/>
            <person name="Johnson A."/>
            <person name="Loviza R."/>
            <person name="Walstead R."/>
            <person name="Shah Z."/>
            <person name="Kiflezghi M."/>
            <person name="Wade K."/>
            <person name="Ball S.L."/>
            <person name="Bradley K.W."/>
            <person name="Asai D.J."/>
            <person name="Bowman C.A."/>
            <person name="Russell D.A."/>
            <person name="Pope W.H."/>
            <person name="Jacobs-Sera D."/>
            <person name="Hendrix R.W."/>
            <person name="Hatfull G.F."/>
        </authorList>
    </citation>
    <scope>NUCLEOTIDE SEQUENCE [LARGE SCALE GENOMIC DNA]</scope>
    <source>
        <strain evidence="2 3">DSM 27648</strain>
    </source>
</reference>
<accession>A0A0K1Q780</accession>
<dbReference type="PATRIC" id="fig|1391654.3.peg.8293"/>
<dbReference type="KEGG" id="llu:AKJ09_08180"/>
<dbReference type="OrthoDB" id="113180at2"/>
<evidence type="ECO:0000259" key="1">
    <source>
        <dbReference type="Pfam" id="PF11716"/>
    </source>
</evidence>
<dbReference type="InterPro" id="IPR034660">
    <property type="entry name" value="DinB/YfiT-like"/>
</dbReference>
<keyword evidence="3" id="KW-1185">Reference proteome</keyword>
<dbReference type="AlphaFoldDB" id="A0A0K1Q780"/>
<protein>
    <recommendedName>
        <fullName evidence="1">Mycothiol-dependent maleylpyruvate isomerase metal-binding domain-containing protein</fullName>
    </recommendedName>
</protein>
<dbReference type="STRING" id="1391654.AKJ09_08180"/>
<dbReference type="RefSeq" id="WP_146652602.1">
    <property type="nucleotide sequence ID" value="NZ_CP012333.1"/>
</dbReference>
<evidence type="ECO:0000313" key="2">
    <source>
        <dbReference type="EMBL" id="AKV01517.1"/>
    </source>
</evidence>
<dbReference type="EMBL" id="CP012333">
    <property type="protein sequence ID" value="AKV01517.1"/>
    <property type="molecule type" value="Genomic_DNA"/>
</dbReference>
<proteinExistence type="predicted"/>
<gene>
    <name evidence="2" type="ORF">AKJ09_08180</name>
</gene>
<sequence>MYPRRPLHLLEELREINTSLLDLLGTLSTEDWSKPTIHADRTVKDLTSHLLDGSLRRLSMQRDEWTGERFEGKSYEELVAFIQRLNRDWMLATRRLSPAILTKMIADADADVLRLFESLDPQSPALFSVAWAGESTSTNWFDIAREYTEKWHHQAQLRDALGRPSLRSRRHLHPVLVTFALGLPHAYGAALAEDGATVQIVVTGDAGDTFCLTRRSPKWVLEPKIVAEPTCELVMEDDVAWRLWTKGLGQRAIREKVEVTGDEALAEPALHMTCIMA</sequence>
<feature type="domain" description="Mycothiol-dependent maleylpyruvate isomerase metal-binding" evidence="1">
    <location>
        <begin position="13"/>
        <end position="157"/>
    </location>
</feature>
<name>A0A0K1Q780_9BACT</name>
<dbReference type="Pfam" id="PF11716">
    <property type="entry name" value="MDMPI_N"/>
    <property type="match status" value="1"/>
</dbReference>
<evidence type="ECO:0000313" key="3">
    <source>
        <dbReference type="Proteomes" id="UP000064967"/>
    </source>
</evidence>
<dbReference type="InterPro" id="IPR024344">
    <property type="entry name" value="MDMPI_metal-binding"/>
</dbReference>
<dbReference type="GO" id="GO:0046872">
    <property type="term" value="F:metal ion binding"/>
    <property type="evidence" value="ECO:0007669"/>
    <property type="project" value="InterPro"/>
</dbReference>
<dbReference type="Proteomes" id="UP000064967">
    <property type="component" value="Chromosome"/>
</dbReference>
<dbReference type="SUPFAM" id="SSF109854">
    <property type="entry name" value="DinB/YfiT-like putative metalloenzymes"/>
    <property type="match status" value="1"/>
</dbReference>